<dbReference type="AlphaFoldDB" id="A0A2X0MEA1"/>
<evidence type="ECO:0000256" key="1">
    <source>
        <dbReference type="SAM" id="MobiDB-lite"/>
    </source>
</evidence>
<reference evidence="2 3" key="1">
    <citation type="submission" date="2016-11" db="EMBL/GenBank/DDBJ databases">
        <authorList>
            <person name="Jaros S."/>
            <person name="Januszkiewicz K."/>
            <person name="Wedrychowicz H."/>
        </authorList>
    </citation>
    <scope>NUCLEOTIDE SEQUENCE [LARGE SCALE GENOMIC DNA]</scope>
</reference>
<organism evidence="2 3">
    <name type="scientific">Microbotryum silenes-dioicae</name>
    <dbReference type="NCBI Taxonomy" id="796604"/>
    <lineage>
        <taxon>Eukaryota</taxon>
        <taxon>Fungi</taxon>
        <taxon>Dikarya</taxon>
        <taxon>Basidiomycota</taxon>
        <taxon>Pucciniomycotina</taxon>
        <taxon>Microbotryomycetes</taxon>
        <taxon>Microbotryales</taxon>
        <taxon>Microbotryaceae</taxon>
        <taxon>Microbotryum</taxon>
    </lineage>
</organism>
<sequence>MADIEDVEDRMRMGGRSQDGGEQVGGPHGERVQEGGEGAGPGEWAGVATTLAEQVVGRMASLASPFLAKEVEYAMNGGNAEKFLRDYERSFSQHFTTAETFCRCLQKEVPHRFMQVIEEWEEYKSGDWAGVKEKMIQEYGEGDDDDSPDLSDFYDVIYRQLKGKHRLQTRNDLQDYYRRFKRHSEPLVKKEILSWQTESSLFLEGLPKDIVQEYYGIAKRSIKDDMEPRPKTRETRDGRERRESD</sequence>
<feature type="region of interest" description="Disordered" evidence="1">
    <location>
        <begin position="1"/>
        <end position="41"/>
    </location>
</feature>
<proteinExistence type="predicted"/>
<gene>
    <name evidence="2" type="primary">BQ5605_C039g11781</name>
    <name evidence="2" type="ORF">BQ5605_C039G11781</name>
</gene>
<keyword evidence="3" id="KW-1185">Reference proteome</keyword>
<protein>
    <submittedName>
        <fullName evidence="2">BQ5605_C039g11781 protein</fullName>
    </submittedName>
</protein>
<evidence type="ECO:0000313" key="3">
    <source>
        <dbReference type="Proteomes" id="UP000249464"/>
    </source>
</evidence>
<dbReference type="Proteomes" id="UP000249464">
    <property type="component" value="Unassembled WGS sequence"/>
</dbReference>
<dbReference type="EMBL" id="FQNC01000060">
    <property type="protein sequence ID" value="SGY89977.1"/>
    <property type="molecule type" value="Genomic_DNA"/>
</dbReference>
<name>A0A2X0MEA1_9BASI</name>
<feature type="region of interest" description="Disordered" evidence="1">
    <location>
        <begin position="221"/>
        <end position="245"/>
    </location>
</feature>
<accession>A0A2X0MEA1</accession>
<evidence type="ECO:0000313" key="2">
    <source>
        <dbReference type="EMBL" id="SGY89977.1"/>
    </source>
</evidence>